<reference evidence="2 3" key="1">
    <citation type="journal article" date="2011" name="Stand. Genomic Sci.">
        <title>Complete genome sequence of the thermophilic sulfur-reducer Desulfurobacterium thermolithotrophum type strain (BSA(T)) from a deep-sea hydrothermal vent.</title>
        <authorList>
            <person name="Goker M."/>
            <person name="Daligault H."/>
            <person name="Mwirichia R."/>
            <person name="Lapidus A."/>
            <person name="Lucas S."/>
            <person name="Deshpande S."/>
            <person name="Pagani I."/>
            <person name="Tapia R."/>
            <person name="Cheng J.F."/>
            <person name="Goodwin L."/>
            <person name="Pitluck S."/>
            <person name="Liolios K."/>
            <person name="Ivanova N."/>
            <person name="Mavromatis K."/>
            <person name="Mikhailova N."/>
            <person name="Pati A."/>
            <person name="Chen A."/>
            <person name="Palaniappan K."/>
            <person name="Han C."/>
            <person name="Land M."/>
            <person name="Hauser L."/>
            <person name="Pan C."/>
            <person name="Brambilla E.M."/>
            <person name="Rohde M."/>
            <person name="Spring S."/>
            <person name="Sikorski J."/>
            <person name="Wirth R."/>
            <person name="Detter J.C."/>
            <person name="Woyke T."/>
            <person name="Bristow J."/>
            <person name="Eisen J.A."/>
            <person name="Markowitz V."/>
            <person name="Hugenholtz P."/>
            <person name="Kyrpides N.C."/>
            <person name="Klenk H.P."/>
        </authorList>
    </citation>
    <scope>NUCLEOTIDE SEQUENCE [LARGE SCALE GENOMIC DNA]</scope>
    <source>
        <strain evidence="3">DSM 11699 / BSA</strain>
    </source>
</reference>
<feature type="domain" description="AB hydrolase-1" evidence="1">
    <location>
        <begin position="6"/>
        <end position="201"/>
    </location>
</feature>
<dbReference type="PANTHER" id="PTHR43798">
    <property type="entry name" value="MONOACYLGLYCEROL LIPASE"/>
    <property type="match status" value="1"/>
</dbReference>
<keyword evidence="3" id="KW-1185">Reference proteome</keyword>
<gene>
    <name evidence="2" type="ordered locus">Dester_1512</name>
</gene>
<dbReference type="AlphaFoldDB" id="F0S2C4"/>
<evidence type="ECO:0000313" key="3">
    <source>
        <dbReference type="Proteomes" id="UP000007102"/>
    </source>
</evidence>
<dbReference type="InterPro" id="IPR000073">
    <property type="entry name" value="AB_hydrolase_1"/>
</dbReference>
<protein>
    <submittedName>
        <fullName evidence="2">Putative carboxylesterase BioH (Biotin synthesis protein BioH)</fullName>
    </submittedName>
</protein>
<accession>F0S2C4</accession>
<dbReference type="EMBL" id="CP002543">
    <property type="protein sequence ID" value="ADY74139.1"/>
    <property type="molecule type" value="Genomic_DNA"/>
</dbReference>
<dbReference type="Proteomes" id="UP000007102">
    <property type="component" value="Chromosome"/>
</dbReference>
<dbReference type="InterPro" id="IPR029058">
    <property type="entry name" value="AB_hydrolase_fold"/>
</dbReference>
<dbReference type="SUPFAM" id="SSF53474">
    <property type="entry name" value="alpha/beta-Hydrolases"/>
    <property type="match status" value="1"/>
</dbReference>
<proteinExistence type="predicted"/>
<evidence type="ECO:0000313" key="2">
    <source>
        <dbReference type="EMBL" id="ADY74139.1"/>
    </source>
</evidence>
<dbReference type="KEGG" id="dte:Dester_1512"/>
<dbReference type="Gene3D" id="3.40.50.1820">
    <property type="entry name" value="alpha/beta hydrolase"/>
    <property type="match status" value="1"/>
</dbReference>
<dbReference type="InterPro" id="IPR050266">
    <property type="entry name" value="AB_hydrolase_sf"/>
</dbReference>
<name>F0S2C4_DESTD</name>
<dbReference type="OrthoDB" id="9773293at2"/>
<evidence type="ECO:0000259" key="1">
    <source>
        <dbReference type="Pfam" id="PF12697"/>
    </source>
</evidence>
<organism evidence="2 3">
    <name type="scientific">Desulfurobacterium thermolithotrophum (strain DSM 11699 / BSA)</name>
    <dbReference type="NCBI Taxonomy" id="868864"/>
    <lineage>
        <taxon>Bacteria</taxon>
        <taxon>Pseudomonadati</taxon>
        <taxon>Aquificota</taxon>
        <taxon>Aquificia</taxon>
        <taxon>Desulfurobacteriales</taxon>
        <taxon>Desulfurobacteriaceae</taxon>
        <taxon>Desulfurobacterium</taxon>
    </lineage>
</organism>
<reference evidence="3" key="2">
    <citation type="submission" date="2011-02" db="EMBL/GenBank/DDBJ databases">
        <title>The complete genome of Desulfurobacterium thermolithotrophum DSM 11699.</title>
        <authorList>
            <consortium name="US DOE Joint Genome Institute (JGI-PGF)"/>
            <person name="Lucas S."/>
            <person name="Copeland A."/>
            <person name="Lapidus A."/>
            <person name="Bruce D."/>
            <person name="Goodwin L."/>
            <person name="Pitluck S."/>
            <person name="Kyrpides N."/>
            <person name="Mavromatis K."/>
            <person name="Pagani I."/>
            <person name="Ivanova N."/>
            <person name="Mikhailova N."/>
            <person name="Daligault H."/>
            <person name="Detter J.C."/>
            <person name="Tapia R."/>
            <person name="Han C."/>
            <person name="Land M."/>
            <person name="Hauser L."/>
            <person name="Markowitz V."/>
            <person name="Cheng J.-F."/>
            <person name="Hugenholtz P."/>
            <person name="Woyke T."/>
            <person name="Wu D."/>
            <person name="Spring S."/>
            <person name="Brambilla E."/>
            <person name="Klenk H.-P."/>
            <person name="Eisen J.A."/>
        </authorList>
    </citation>
    <scope>NUCLEOTIDE SEQUENCE [LARGE SCALE GENOMIC DNA]</scope>
    <source>
        <strain evidence="3">DSM 11699 / BSA</strain>
    </source>
</reference>
<dbReference type="HOGENOM" id="CLU_020336_12_2_0"/>
<dbReference type="RefSeq" id="WP_013639086.1">
    <property type="nucleotide sequence ID" value="NC_015185.1"/>
</dbReference>
<dbReference type="eggNOG" id="COG2267">
    <property type="taxonomic scope" value="Bacteria"/>
</dbReference>
<dbReference type="Pfam" id="PF12697">
    <property type="entry name" value="Abhydrolase_6"/>
    <property type="match status" value="1"/>
</dbReference>
<dbReference type="STRING" id="868864.Dester_1512"/>
<sequence>MDKVFTLHGWSFDSSIWSISSFERAVHLVLPGHGISPFKSTDILNLSKEVGEFIPFDSTLIGWSLGASVAALTAVFYPQKVKELVLYAPTISFSVVSQPETVVKKFLRKLKKDFLGTVYYFRNLCSKERWNIPEFSREKTIELLESFTWFDLTPYIKRITLPVTVIVGEKDFVTGLKGAFEFWKITKKCTLKVVPEADHLTVLKYS</sequence>
<dbReference type="InParanoid" id="F0S2C4"/>